<dbReference type="EMBL" id="JABWDY010023180">
    <property type="protein sequence ID" value="KAF5191133.1"/>
    <property type="molecule type" value="Genomic_DNA"/>
</dbReference>
<reference evidence="1 2" key="1">
    <citation type="submission" date="2020-06" db="EMBL/GenBank/DDBJ databases">
        <title>Transcriptomic and genomic resources for Thalictrum thalictroides and T. hernandezii: Facilitating candidate gene discovery in an emerging model plant lineage.</title>
        <authorList>
            <person name="Arias T."/>
            <person name="Riano-Pachon D.M."/>
            <person name="Di Stilio V.S."/>
        </authorList>
    </citation>
    <scope>NUCLEOTIDE SEQUENCE [LARGE SCALE GENOMIC DNA]</scope>
    <source>
        <strain evidence="2">cv. WT478/WT964</strain>
        <tissue evidence="1">Leaves</tissue>
    </source>
</reference>
<organism evidence="1 2">
    <name type="scientific">Thalictrum thalictroides</name>
    <name type="common">Rue-anemone</name>
    <name type="synonym">Anemone thalictroides</name>
    <dbReference type="NCBI Taxonomy" id="46969"/>
    <lineage>
        <taxon>Eukaryota</taxon>
        <taxon>Viridiplantae</taxon>
        <taxon>Streptophyta</taxon>
        <taxon>Embryophyta</taxon>
        <taxon>Tracheophyta</taxon>
        <taxon>Spermatophyta</taxon>
        <taxon>Magnoliopsida</taxon>
        <taxon>Ranunculales</taxon>
        <taxon>Ranunculaceae</taxon>
        <taxon>Thalictroideae</taxon>
        <taxon>Thalictrum</taxon>
    </lineage>
</organism>
<evidence type="ECO:0000313" key="1">
    <source>
        <dbReference type="EMBL" id="KAF5191133.1"/>
    </source>
</evidence>
<dbReference type="Proteomes" id="UP000554482">
    <property type="component" value="Unassembled WGS sequence"/>
</dbReference>
<accession>A0A7J6W1Z8</accession>
<keyword evidence="2" id="KW-1185">Reference proteome</keyword>
<evidence type="ECO:0000313" key="2">
    <source>
        <dbReference type="Proteomes" id="UP000554482"/>
    </source>
</evidence>
<comment type="caution">
    <text evidence="1">The sequence shown here is derived from an EMBL/GenBank/DDBJ whole genome shotgun (WGS) entry which is preliminary data.</text>
</comment>
<name>A0A7J6W1Z8_THATH</name>
<proteinExistence type="predicted"/>
<dbReference type="AlphaFoldDB" id="A0A7J6W1Z8"/>
<protein>
    <submittedName>
        <fullName evidence="1">Uncharacterized protein</fullName>
    </submittedName>
</protein>
<sequence>MTDDELECGSWNLDPRTHEVFRVVQEIHPVISKDNIAAAMTMGGIYDKLSWPHSKHTRYIIVPSVKLCASKNVETTPH</sequence>
<gene>
    <name evidence="1" type="ORF">FRX31_019280</name>
</gene>